<evidence type="ECO:0000259" key="11">
    <source>
        <dbReference type="Pfam" id="PF07715"/>
    </source>
</evidence>
<evidence type="ECO:0000256" key="6">
    <source>
        <dbReference type="ARBA" id="ARBA00023237"/>
    </source>
</evidence>
<dbReference type="NCBIfam" id="TIGR04057">
    <property type="entry name" value="SusC_RagA_signa"/>
    <property type="match status" value="1"/>
</dbReference>
<dbReference type="Gene3D" id="3.55.50.30">
    <property type="match status" value="1"/>
</dbReference>
<keyword evidence="4 7" id="KW-0812">Transmembrane</keyword>
<comment type="similarity">
    <text evidence="7">Belongs to the TonB-dependent receptor family.</text>
</comment>
<evidence type="ECO:0000256" key="8">
    <source>
        <dbReference type="SAM" id="MobiDB-lite"/>
    </source>
</evidence>
<keyword evidence="9" id="KW-0732">Signal</keyword>
<keyword evidence="13" id="KW-1185">Reference proteome</keyword>
<dbReference type="Pfam" id="PF07660">
    <property type="entry name" value="STN"/>
    <property type="match status" value="1"/>
</dbReference>
<keyword evidence="5 7" id="KW-0472">Membrane</keyword>
<evidence type="ECO:0000313" key="13">
    <source>
        <dbReference type="Proteomes" id="UP000185003"/>
    </source>
</evidence>
<dbReference type="SUPFAM" id="SSF49464">
    <property type="entry name" value="Carboxypeptidase regulatory domain-like"/>
    <property type="match status" value="1"/>
</dbReference>
<sequence length="1156" mass="126849">MKKCLRLLSLVTLALAITLAAPYTASANAESQDTKNVSLTIQVRNKNMEEVFTEISSKTGLSFHYDKSDLNLKKKINLNCVKQPIDEVLALLAEQTGLKFTRKNSKIIVNQEQHNGSLTTVTLMNGGNLAEKEIRGTVKDAKGAGLPGVTVVIKNTNRGTQTQANGNFVLTANPGDILVFRFLGFTSQEVAVGSGDVYDVVLEENSRSLSEFVVTALGIQRKSKELTYSTQQLNNEDLSRVKDVNVINSLAGKAAGVTIGRSASGLGGTARVIMRGNKSTRENQPLYIIDGVPLANFSPSQPANSFGQSSDIQSGAGRDGGDGISNINPDDIETINILKGASAAALYGSQAANGVIIITTKKGRAGRTRIDFSSDATFESPFLLPDLQYRYGQTPGGSGPGDNQSWGPKISNAKEHAKDFFNTGSTYTNSIALSGGNEIAQSYFSYSNTSSKGIIPTAKLNRHTFNFRETLKLLNDKLTVDANITFLAQNARNRPGVGLYFNPLTGLYLLPRGIDFDKYKTYEYFDKGRNMPLQDWWNINSEKGWAGDADQQNPYWILNRNQRTEMRNRGMASLSLKYQLLDWLSVQARGSFDKSYDEYELKAFASTQATLAPTNGRYTYEREFNTQLYGDVILSANKKLSERLSISGNLGSSITDLKAHDRVLSDVNWSSNPGLVYANKFQLTNIDPTALTQIRSVDQKQTQAVFGNVQLGLNDYLFLDITGRNDWSSTLAFTPKEKSGYFYYSAGVTAVISEMVKLPEAINFAKVRFSYARVGNEVQPYFSRPSDFNMQIVGGRHELNSNLRAPYPGTFLEPEDNRSIEAGLDVRLLNDRLSLDLTFYKNNNFKQYMEVGAQPASGYQVYYVNMGNIQNKGIEAMVTVVPVKSKDFTWTSNINFSTNKNTVIKLSDENIAGADATARFQLTQFGSNMYGSFIQEGGAWGDIYTNRTLRRNAQGAFILNAAGDNVEDSVAANANSSFYVVGNPNPKFNLGWNNTFDYKGFSLSFLIDGRFGGKVMSMTQAILDGYGVSEATAQARDNGGVSLNAVTQDGKPFTGKLDAKKFYQAIGGRAGVGEFYMYDATNIRLRELALSYRIPVKSKHIRNLQIGIIGRNLFFFKNDAPFDPEVSAGGNNTLQGIDVFGQPATRSFGASLKVGL</sequence>
<keyword evidence="2 7" id="KW-0813">Transport</keyword>
<feature type="compositionally biased region" description="Polar residues" evidence="8">
    <location>
        <begin position="300"/>
        <end position="313"/>
    </location>
</feature>
<dbReference type="AlphaFoldDB" id="A0A1N6GID2"/>
<dbReference type="EMBL" id="FSRA01000001">
    <property type="protein sequence ID" value="SIO07221.1"/>
    <property type="molecule type" value="Genomic_DNA"/>
</dbReference>
<evidence type="ECO:0000313" key="12">
    <source>
        <dbReference type="EMBL" id="SIO07221.1"/>
    </source>
</evidence>
<feature type="signal peptide" evidence="9">
    <location>
        <begin position="1"/>
        <end position="27"/>
    </location>
</feature>
<dbReference type="RefSeq" id="WP_074239811.1">
    <property type="nucleotide sequence ID" value="NZ_FSRA01000001.1"/>
</dbReference>
<dbReference type="Gene3D" id="2.40.170.20">
    <property type="entry name" value="TonB-dependent receptor, beta-barrel domain"/>
    <property type="match status" value="1"/>
</dbReference>
<dbReference type="STRING" id="536979.SAMN04488055_2786"/>
<proteinExistence type="inferred from homology"/>
<evidence type="ECO:0000256" key="1">
    <source>
        <dbReference type="ARBA" id="ARBA00004571"/>
    </source>
</evidence>
<evidence type="ECO:0000256" key="2">
    <source>
        <dbReference type="ARBA" id="ARBA00022448"/>
    </source>
</evidence>
<organism evidence="12 13">
    <name type="scientific">Chitinophaga niabensis</name>
    <dbReference type="NCBI Taxonomy" id="536979"/>
    <lineage>
        <taxon>Bacteria</taxon>
        <taxon>Pseudomonadati</taxon>
        <taxon>Bacteroidota</taxon>
        <taxon>Chitinophagia</taxon>
        <taxon>Chitinophagales</taxon>
        <taxon>Chitinophagaceae</taxon>
        <taxon>Chitinophaga</taxon>
    </lineage>
</organism>
<evidence type="ECO:0000256" key="7">
    <source>
        <dbReference type="PROSITE-ProRule" id="PRU01360"/>
    </source>
</evidence>
<dbReference type="InterPro" id="IPR023997">
    <property type="entry name" value="TonB-dep_OMP_SusC/RagA_CS"/>
</dbReference>
<evidence type="ECO:0000256" key="9">
    <source>
        <dbReference type="SAM" id="SignalP"/>
    </source>
</evidence>
<accession>A0A1N6GID2</accession>
<dbReference type="Gene3D" id="2.60.40.1120">
    <property type="entry name" value="Carboxypeptidase-like, regulatory domain"/>
    <property type="match status" value="1"/>
</dbReference>
<dbReference type="Pfam" id="PF13715">
    <property type="entry name" value="CarbopepD_reg_2"/>
    <property type="match status" value="1"/>
</dbReference>
<keyword evidence="6 7" id="KW-0998">Cell outer membrane</keyword>
<dbReference type="InterPro" id="IPR011662">
    <property type="entry name" value="Secretin/TonB_short_N"/>
</dbReference>
<name>A0A1N6GID2_9BACT</name>
<feature type="domain" description="TonB-dependent receptor plug" evidence="11">
    <location>
        <begin position="224"/>
        <end position="355"/>
    </location>
</feature>
<dbReference type="GO" id="GO:0009279">
    <property type="term" value="C:cell outer membrane"/>
    <property type="evidence" value="ECO:0007669"/>
    <property type="project" value="UniProtKB-SubCell"/>
</dbReference>
<evidence type="ECO:0000259" key="10">
    <source>
        <dbReference type="Pfam" id="PF07660"/>
    </source>
</evidence>
<dbReference type="InterPro" id="IPR008969">
    <property type="entry name" value="CarboxyPept-like_regulatory"/>
</dbReference>
<feature type="chain" id="PRO_5012658606" evidence="9">
    <location>
        <begin position="28"/>
        <end position="1156"/>
    </location>
</feature>
<dbReference type="PROSITE" id="PS52016">
    <property type="entry name" value="TONB_DEPENDENT_REC_3"/>
    <property type="match status" value="1"/>
</dbReference>
<dbReference type="SUPFAM" id="SSF56935">
    <property type="entry name" value="Porins"/>
    <property type="match status" value="1"/>
</dbReference>
<evidence type="ECO:0000256" key="4">
    <source>
        <dbReference type="ARBA" id="ARBA00022692"/>
    </source>
</evidence>
<evidence type="ECO:0000256" key="5">
    <source>
        <dbReference type="ARBA" id="ARBA00023136"/>
    </source>
</evidence>
<protein>
    <submittedName>
        <fullName evidence="12">TonB-linked outer membrane protein, SusC/RagA family</fullName>
    </submittedName>
</protein>
<dbReference type="OrthoDB" id="9768177at2"/>
<dbReference type="InterPro" id="IPR039426">
    <property type="entry name" value="TonB-dep_rcpt-like"/>
</dbReference>
<dbReference type="InterPro" id="IPR036942">
    <property type="entry name" value="Beta-barrel_TonB_sf"/>
</dbReference>
<reference evidence="12 13" key="1">
    <citation type="submission" date="2016-11" db="EMBL/GenBank/DDBJ databases">
        <authorList>
            <person name="Jaros S."/>
            <person name="Januszkiewicz K."/>
            <person name="Wedrychowicz H."/>
        </authorList>
    </citation>
    <scope>NUCLEOTIDE SEQUENCE [LARGE SCALE GENOMIC DNA]</scope>
    <source>
        <strain evidence="12 13">DSM 24787</strain>
    </source>
</reference>
<dbReference type="InterPro" id="IPR037066">
    <property type="entry name" value="Plug_dom_sf"/>
</dbReference>
<dbReference type="Gene3D" id="2.170.130.10">
    <property type="entry name" value="TonB-dependent receptor, plug domain"/>
    <property type="match status" value="1"/>
</dbReference>
<dbReference type="NCBIfam" id="TIGR04056">
    <property type="entry name" value="OMP_RagA_SusC"/>
    <property type="match status" value="1"/>
</dbReference>
<dbReference type="InterPro" id="IPR012910">
    <property type="entry name" value="Plug_dom"/>
</dbReference>
<comment type="subcellular location">
    <subcellularLocation>
        <location evidence="1 7">Cell outer membrane</location>
        <topology evidence="1 7">Multi-pass membrane protein</topology>
    </subcellularLocation>
</comment>
<feature type="domain" description="Secretin/TonB short N-terminal" evidence="10">
    <location>
        <begin position="65"/>
        <end position="108"/>
    </location>
</feature>
<keyword evidence="3 7" id="KW-1134">Transmembrane beta strand</keyword>
<dbReference type="Proteomes" id="UP000185003">
    <property type="component" value="Unassembled WGS sequence"/>
</dbReference>
<dbReference type="InterPro" id="IPR023996">
    <property type="entry name" value="TonB-dep_OMP_SusC/RagA"/>
</dbReference>
<gene>
    <name evidence="12" type="ORF">SAMN04488055_2786</name>
</gene>
<dbReference type="Pfam" id="PF07715">
    <property type="entry name" value="Plug"/>
    <property type="match status" value="1"/>
</dbReference>
<evidence type="ECO:0000256" key="3">
    <source>
        <dbReference type="ARBA" id="ARBA00022452"/>
    </source>
</evidence>
<feature type="region of interest" description="Disordered" evidence="8">
    <location>
        <begin position="300"/>
        <end position="327"/>
    </location>
</feature>